<keyword evidence="4" id="KW-1185">Reference proteome</keyword>
<organism evidence="3 4">
    <name type="scientific">Ephemerocybe angulata</name>
    <dbReference type="NCBI Taxonomy" id="980116"/>
    <lineage>
        <taxon>Eukaryota</taxon>
        <taxon>Fungi</taxon>
        <taxon>Dikarya</taxon>
        <taxon>Basidiomycota</taxon>
        <taxon>Agaricomycotina</taxon>
        <taxon>Agaricomycetes</taxon>
        <taxon>Agaricomycetidae</taxon>
        <taxon>Agaricales</taxon>
        <taxon>Agaricineae</taxon>
        <taxon>Psathyrellaceae</taxon>
        <taxon>Ephemerocybe</taxon>
    </lineage>
</organism>
<accession>A0A8H6M068</accession>
<evidence type="ECO:0000256" key="1">
    <source>
        <dbReference type="SAM" id="MobiDB-lite"/>
    </source>
</evidence>
<evidence type="ECO:0000313" key="3">
    <source>
        <dbReference type="EMBL" id="KAF6747486.1"/>
    </source>
</evidence>
<feature type="compositionally biased region" description="Basic and acidic residues" evidence="1">
    <location>
        <begin position="934"/>
        <end position="944"/>
    </location>
</feature>
<feature type="compositionally biased region" description="Basic and acidic residues" evidence="1">
    <location>
        <begin position="970"/>
        <end position="986"/>
    </location>
</feature>
<evidence type="ECO:0000259" key="2">
    <source>
        <dbReference type="Pfam" id="PF18802"/>
    </source>
</evidence>
<feature type="region of interest" description="Disordered" evidence="1">
    <location>
        <begin position="340"/>
        <end position="359"/>
    </location>
</feature>
<reference evidence="3 4" key="1">
    <citation type="submission" date="2020-07" db="EMBL/GenBank/DDBJ databases">
        <title>Comparative genomics of pyrophilous fungi reveals a link between fire events and developmental genes.</title>
        <authorList>
            <consortium name="DOE Joint Genome Institute"/>
            <person name="Steindorff A.S."/>
            <person name="Carver A."/>
            <person name="Calhoun S."/>
            <person name="Stillman K."/>
            <person name="Liu H."/>
            <person name="Lipzen A."/>
            <person name="Pangilinan J."/>
            <person name="Labutti K."/>
            <person name="Bruns T.D."/>
            <person name="Grigoriev I.V."/>
        </authorList>
    </citation>
    <scope>NUCLEOTIDE SEQUENCE [LARGE SCALE GENOMIC DNA]</scope>
    <source>
        <strain evidence="3 4">CBS 144469</strain>
    </source>
</reference>
<dbReference type="EMBL" id="JACGCI010000080">
    <property type="protein sequence ID" value="KAF6747486.1"/>
    <property type="molecule type" value="Genomic_DNA"/>
</dbReference>
<evidence type="ECO:0000313" key="4">
    <source>
        <dbReference type="Proteomes" id="UP000521943"/>
    </source>
</evidence>
<dbReference type="OrthoDB" id="3237105at2759"/>
<dbReference type="InterPro" id="IPR041320">
    <property type="entry name" value="CxC1"/>
</dbReference>
<dbReference type="Proteomes" id="UP000521943">
    <property type="component" value="Unassembled WGS sequence"/>
</dbReference>
<dbReference type="PANTHER" id="PTHR33096:SF1">
    <property type="entry name" value="CXC1-LIKE CYSTEINE CLUSTER ASSOCIATED WITH KDZ TRANSPOSASES DOMAIN-CONTAINING PROTEIN"/>
    <property type="match status" value="1"/>
</dbReference>
<dbReference type="InterPro" id="IPR040521">
    <property type="entry name" value="KDZ"/>
</dbReference>
<sequence>MSFKKPKPPRLSAAAQPWRESHNTPIRKVYGRKNLVLLPQIDVQMRSNAFTHGAAAQPKAQNQASPARLVPLRVTPDKRLIEHGHWTHALQVCIPVYLSLLCRSNNLRSVSRTAAGSCQCPASARKLNIRVLSMEDIVSITVCACRPTQALLALGYFPSSPVRPSFAFDIKMLEFASQLYLHSPPNMTAWSSTLEAYLRGRGYQLAGVDIIRRKFAKAKRYYQLLVAETEVHVRKYALKTRLESQVEDSGDEEEWVDDDEELMDGDYLAECCVLCFGAVAEHDDHVPADVIVCLDACFVQKRMEPQHSSGHDAPLCHPRTRVLTDKEVKEAQVIVESMRPAPAPRTNTTEPPKDDSVETGMKVPSSVLDGCSESFKAADEKRSKASSKFFADTGLMALLCRHDKVLWLANMTTPGERQYYAIALLLKLFRALPSHLTVGILYDIGCQLHRSCTKWDFIPDYMDRIIWGIAIFHAYGHQWPCQLVYHPRKCVGFGLSDGEGCERFWSSIQKLVPPLRVSGYHQRIYTLDLQVDFLKKEGMMELGDWLRRKWDTCMDKKGKAQGVLDSCPFSELELDDFWKDQVATQTLPLVTATVNLAKNTIKSILDLKEHSKTLLVDIKKLDEAIAQGELEDVDEVMHERGELSAKRDDIEAQIRRKMGQLGVTDKQNLKALLGNKYLQVRMQARALKDRIQAKLRDRKFELDRLNRSYNQVSASERRLAEHVQTQVTRHEPSVVKSVTRFNKLCDDLSELIRTRKAPRHAVSPLKLDQKTIFSLDVDDPVWSDKGLTGEDVQVPEWLGNDDARDGIQAMLMIARCREEECYLQREVCFLSAWFVREWGYMEDCLIQCGLWFNCGFMHIPFLQILVDDDIAYYLKRQKATLLLQGALWARSLTGSTLVDVNDLNFWGPASSEFKAALASHFGARVEEPEDAESDSDKSDGSNRQEEEDLLESIEQMQLGGEEVDSIQEYLDLREAAEDRGRDEMGRSPRKRMRPLSDD</sequence>
<feature type="compositionally biased region" description="Basic residues" evidence="1">
    <location>
        <begin position="987"/>
        <end position="998"/>
    </location>
</feature>
<protein>
    <recommendedName>
        <fullName evidence="2">CxC1-like cysteine cluster associated with KDZ transposases domain-containing protein</fullName>
    </recommendedName>
</protein>
<dbReference type="Pfam" id="PF18758">
    <property type="entry name" value="KDZ"/>
    <property type="match status" value="1"/>
</dbReference>
<dbReference type="PANTHER" id="PTHR33096">
    <property type="entry name" value="CXC2 DOMAIN-CONTAINING PROTEIN"/>
    <property type="match status" value="1"/>
</dbReference>
<feature type="region of interest" description="Disordered" evidence="1">
    <location>
        <begin position="1"/>
        <end position="20"/>
    </location>
</feature>
<dbReference type="AlphaFoldDB" id="A0A8H6M068"/>
<dbReference type="Pfam" id="PF18802">
    <property type="entry name" value="CxC1"/>
    <property type="match status" value="1"/>
</dbReference>
<feature type="region of interest" description="Disordered" evidence="1">
    <location>
        <begin position="925"/>
        <end position="998"/>
    </location>
</feature>
<feature type="domain" description="CxC1-like cysteine cluster associated with KDZ transposases" evidence="2">
    <location>
        <begin position="113"/>
        <end position="201"/>
    </location>
</feature>
<gene>
    <name evidence="3" type="ORF">DFP72DRAFT_821558</name>
</gene>
<proteinExistence type="predicted"/>
<name>A0A8H6M068_9AGAR</name>
<comment type="caution">
    <text evidence="3">The sequence shown here is derived from an EMBL/GenBank/DDBJ whole genome shotgun (WGS) entry which is preliminary data.</text>
</comment>